<keyword evidence="1" id="KW-0812">Transmembrane</keyword>
<feature type="non-terminal residue" evidence="2">
    <location>
        <position position="78"/>
    </location>
</feature>
<reference evidence="2 3" key="1">
    <citation type="submission" date="2024-05" db="EMBL/GenBank/DDBJ databases">
        <title>Genome sequencing and assembly of Indian major carp, Cirrhinus mrigala (Hamilton, 1822).</title>
        <authorList>
            <person name="Mohindra V."/>
            <person name="Chowdhury L.M."/>
            <person name="Lal K."/>
            <person name="Jena J.K."/>
        </authorList>
    </citation>
    <scope>NUCLEOTIDE SEQUENCE [LARGE SCALE GENOMIC DNA]</scope>
    <source>
        <strain evidence="2">CM1030</strain>
        <tissue evidence="2">Blood</tissue>
    </source>
</reference>
<accession>A0ABD0NGH4</accession>
<comment type="caution">
    <text evidence="2">The sequence shown here is derived from an EMBL/GenBank/DDBJ whole genome shotgun (WGS) entry which is preliminary data.</text>
</comment>
<name>A0ABD0NGH4_CIRMR</name>
<keyword evidence="1" id="KW-0472">Membrane</keyword>
<evidence type="ECO:0000256" key="1">
    <source>
        <dbReference type="SAM" id="Phobius"/>
    </source>
</evidence>
<gene>
    <name evidence="2" type="ORF">M9458_044812</name>
</gene>
<evidence type="ECO:0000313" key="2">
    <source>
        <dbReference type="EMBL" id="KAL0161087.1"/>
    </source>
</evidence>
<keyword evidence="3" id="KW-1185">Reference proteome</keyword>
<organism evidence="2 3">
    <name type="scientific">Cirrhinus mrigala</name>
    <name type="common">Mrigala</name>
    <dbReference type="NCBI Taxonomy" id="683832"/>
    <lineage>
        <taxon>Eukaryota</taxon>
        <taxon>Metazoa</taxon>
        <taxon>Chordata</taxon>
        <taxon>Craniata</taxon>
        <taxon>Vertebrata</taxon>
        <taxon>Euteleostomi</taxon>
        <taxon>Actinopterygii</taxon>
        <taxon>Neopterygii</taxon>
        <taxon>Teleostei</taxon>
        <taxon>Ostariophysi</taxon>
        <taxon>Cypriniformes</taxon>
        <taxon>Cyprinidae</taxon>
        <taxon>Labeoninae</taxon>
        <taxon>Labeonini</taxon>
        <taxon>Cirrhinus</taxon>
    </lineage>
</organism>
<protein>
    <submittedName>
        <fullName evidence="2">Uncharacterized protein</fullName>
    </submittedName>
</protein>
<dbReference type="Proteomes" id="UP001529510">
    <property type="component" value="Unassembled WGS sequence"/>
</dbReference>
<dbReference type="EMBL" id="JAMKFB020000022">
    <property type="protein sequence ID" value="KAL0161087.1"/>
    <property type="molecule type" value="Genomic_DNA"/>
</dbReference>
<proteinExistence type="predicted"/>
<sequence length="78" mass="8787">MGSTIGQTRNHIEKAEQCLKKSQTKIEERRKYFEEHMEKLTKEKENVKQQNTARHNTGIGVTVGGAVLAAVPIIGWIP</sequence>
<keyword evidence="1" id="KW-1133">Transmembrane helix</keyword>
<dbReference type="AlphaFoldDB" id="A0ABD0NGH4"/>
<evidence type="ECO:0000313" key="3">
    <source>
        <dbReference type="Proteomes" id="UP001529510"/>
    </source>
</evidence>
<feature type="transmembrane region" description="Helical" evidence="1">
    <location>
        <begin position="58"/>
        <end position="77"/>
    </location>
</feature>